<name>A0AAP0G304_9ASPA</name>
<feature type="domain" description="Hs1pro-1 C-terminal" evidence="2">
    <location>
        <begin position="186"/>
        <end position="451"/>
    </location>
</feature>
<proteinExistence type="predicted"/>
<evidence type="ECO:0000259" key="2">
    <source>
        <dbReference type="Pfam" id="PF07014"/>
    </source>
</evidence>
<keyword evidence="5" id="KW-1185">Reference proteome</keyword>
<feature type="domain" description="Nematode resistance protein-like HSPRO1 N-terminal" evidence="3">
    <location>
        <begin position="23"/>
        <end position="183"/>
    </location>
</feature>
<dbReference type="GO" id="GO:0006952">
    <property type="term" value="P:defense response"/>
    <property type="evidence" value="ECO:0007669"/>
    <property type="project" value="InterPro"/>
</dbReference>
<dbReference type="Proteomes" id="UP001418222">
    <property type="component" value="Unassembled WGS sequence"/>
</dbReference>
<dbReference type="GO" id="GO:0019441">
    <property type="term" value="P:L-tryptophan catabolic process to kynurenine"/>
    <property type="evidence" value="ECO:0007669"/>
    <property type="project" value="InterPro"/>
</dbReference>
<dbReference type="Pfam" id="PF07014">
    <property type="entry name" value="Hs1pro-1_C"/>
    <property type="match status" value="1"/>
</dbReference>
<evidence type="ECO:0000259" key="3">
    <source>
        <dbReference type="Pfam" id="PF07231"/>
    </source>
</evidence>
<gene>
    <name evidence="4" type="primary">HSPRO2</name>
    <name evidence="4" type="ORF">KSP39_PZI013461</name>
</gene>
<dbReference type="AlphaFoldDB" id="A0AAP0G304"/>
<comment type="caution">
    <text evidence="4">The sequence shown here is derived from an EMBL/GenBank/DDBJ whole genome shotgun (WGS) entry which is preliminary data.</text>
</comment>
<dbReference type="InterPro" id="IPR009743">
    <property type="entry name" value="Hs1pro-1_C"/>
</dbReference>
<protein>
    <submittedName>
        <fullName evidence="4">Nematode resistance protein-like HSPRO2</fullName>
    </submittedName>
</protein>
<dbReference type="InterPro" id="IPR009869">
    <property type="entry name" value="HSPRO1_N"/>
</dbReference>
<accession>A0AAP0G304</accession>
<dbReference type="PANTHER" id="PTHR34795:SF1">
    <property type="entry name" value="NEMATODE RESISTANCE PROTEIN-LIKE HSPRO1"/>
    <property type="match status" value="1"/>
</dbReference>
<dbReference type="InterPro" id="IPR037217">
    <property type="entry name" value="Trp/Indoleamine_2_3_dOase-like"/>
</dbReference>
<evidence type="ECO:0000256" key="1">
    <source>
        <dbReference type="SAM" id="MobiDB-lite"/>
    </source>
</evidence>
<evidence type="ECO:0000313" key="5">
    <source>
        <dbReference type="Proteomes" id="UP001418222"/>
    </source>
</evidence>
<dbReference type="GO" id="GO:0020037">
    <property type="term" value="F:heme binding"/>
    <property type="evidence" value="ECO:0007669"/>
    <property type="project" value="InterPro"/>
</dbReference>
<dbReference type="InterPro" id="IPR038759">
    <property type="entry name" value="HSPRO1/HSPRO2"/>
</dbReference>
<reference evidence="4 5" key="1">
    <citation type="journal article" date="2022" name="Nat. Plants">
        <title>Genomes of leafy and leafless Platanthera orchids illuminate the evolution of mycoheterotrophy.</title>
        <authorList>
            <person name="Li M.H."/>
            <person name="Liu K.W."/>
            <person name="Li Z."/>
            <person name="Lu H.C."/>
            <person name="Ye Q.L."/>
            <person name="Zhang D."/>
            <person name="Wang J.Y."/>
            <person name="Li Y.F."/>
            <person name="Zhong Z.M."/>
            <person name="Liu X."/>
            <person name="Yu X."/>
            <person name="Liu D.K."/>
            <person name="Tu X.D."/>
            <person name="Liu B."/>
            <person name="Hao Y."/>
            <person name="Liao X.Y."/>
            <person name="Jiang Y.T."/>
            <person name="Sun W.H."/>
            <person name="Chen J."/>
            <person name="Chen Y.Q."/>
            <person name="Ai Y."/>
            <person name="Zhai J.W."/>
            <person name="Wu S.S."/>
            <person name="Zhou Z."/>
            <person name="Hsiao Y.Y."/>
            <person name="Wu W.L."/>
            <person name="Chen Y.Y."/>
            <person name="Lin Y.F."/>
            <person name="Hsu J.L."/>
            <person name="Li C.Y."/>
            <person name="Wang Z.W."/>
            <person name="Zhao X."/>
            <person name="Zhong W.Y."/>
            <person name="Ma X.K."/>
            <person name="Ma L."/>
            <person name="Huang J."/>
            <person name="Chen G.Z."/>
            <person name="Huang M.Z."/>
            <person name="Huang L."/>
            <person name="Peng D.H."/>
            <person name="Luo Y.B."/>
            <person name="Zou S.Q."/>
            <person name="Chen S.P."/>
            <person name="Lan S."/>
            <person name="Tsai W.C."/>
            <person name="Van de Peer Y."/>
            <person name="Liu Z.J."/>
        </authorList>
    </citation>
    <scope>NUCLEOTIDE SEQUENCE [LARGE SCALE GENOMIC DNA]</scope>
    <source>
        <strain evidence="4">Lor287</strain>
    </source>
</reference>
<sequence length="469" mass="51982">MAATSSELSNISSPTGNRMPAANSSQGTRDGSLDAAYERYLRLSDLAKLWSSRDFPHWRNEAILKPAIQALEITFRLISIALSDPRSYSNIREWNRRLEYLAAGEIELIGDFCEGEKGAGAPVVDLRFSAGVLARDRSSNEVWQLPGGAGAVVSRTSEEGLLPRLAAWEKSKDIAGKIRFQIESRMQGCPFTLGLGEPNFAGKPILDYDIVVRPSELHVLKKSPFENVNNHENQKLFTIQQILETWLAAARELARRIGDRIDSSDWAAAADDCWLLERIWKLLAEITDLYLLMDPDDLLRLKAQLAIRASTGSEAFCFRSALLREVTAASAKELKRRVPSVLGAEADPSGGPRLQEAAMRLFHGRQRGENGNPGRIHLLQAFQAVEAAVKRFYFGYRQVVTATMGSLEATACRPLAVSPEADDSLSLMFLEPAYFPSLDAAKTFLGELWQNEQRRRSGGRTDGRCGARQ</sequence>
<dbReference type="SUPFAM" id="SSF140959">
    <property type="entry name" value="Indolic compounds 2,3-dioxygenase-like"/>
    <property type="match status" value="1"/>
</dbReference>
<evidence type="ECO:0000313" key="4">
    <source>
        <dbReference type="EMBL" id="KAK8935235.1"/>
    </source>
</evidence>
<dbReference type="PANTHER" id="PTHR34795">
    <property type="entry name" value="NEMATODE RESISTANCE PROTEIN-LIKE HSPRO1"/>
    <property type="match status" value="1"/>
</dbReference>
<dbReference type="EMBL" id="JBBWWQ010000011">
    <property type="protein sequence ID" value="KAK8935235.1"/>
    <property type="molecule type" value="Genomic_DNA"/>
</dbReference>
<dbReference type="Pfam" id="PF07231">
    <property type="entry name" value="Hs1pro-1_N"/>
    <property type="match status" value="1"/>
</dbReference>
<organism evidence="4 5">
    <name type="scientific">Platanthera zijinensis</name>
    <dbReference type="NCBI Taxonomy" id="2320716"/>
    <lineage>
        <taxon>Eukaryota</taxon>
        <taxon>Viridiplantae</taxon>
        <taxon>Streptophyta</taxon>
        <taxon>Embryophyta</taxon>
        <taxon>Tracheophyta</taxon>
        <taxon>Spermatophyta</taxon>
        <taxon>Magnoliopsida</taxon>
        <taxon>Liliopsida</taxon>
        <taxon>Asparagales</taxon>
        <taxon>Orchidaceae</taxon>
        <taxon>Orchidoideae</taxon>
        <taxon>Orchideae</taxon>
        <taxon>Orchidinae</taxon>
        <taxon>Platanthera</taxon>
    </lineage>
</organism>
<feature type="region of interest" description="Disordered" evidence="1">
    <location>
        <begin position="1"/>
        <end position="30"/>
    </location>
</feature>
<feature type="compositionally biased region" description="Polar residues" evidence="1">
    <location>
        <begin position="1"/>
        <end position="29"/>
    </location>
</feature>
<dbReference type="Gene3D" id="1.20.58.480">
    <property type="match status" value="1"/>
</dbReference>
<dbReference type="GO" id="GO:0046872">
    <property type="term" value="F:metal ion binding"/>
    <property type="evidence" value="ECO:0007669"/>
    <property type="project" value="InterPro"/>
</dbReference>